<accession>A0A1I1FBB7</accession>
<evidence type="ECO:0000313" key="3">
    <source>
        <dbReference type="Proteomes" id="UP000199514"/>
    </source>
</evidence>
<dbReference type="SUPFAM" id="SSF55729">
    <property type="entry name" value="Acyl-CoA N-acyltransferases (Nat)"/>
    <property type="match status" value="1"/>
</dbReference>
<dbReference type="PROSITE" id="PS51186">
    <property type="entry name" value="GNAT"/>
    <property type="match status" value="1"/>
</dbReference>
<keyword evidence="3" id="KW-1185">Reference proteome</keyword>
<name>A0A1I1FBB7_9BACT</name>
<feature type="domain" description="N-acetyltransferase" evidence="1">
    <location>
        <begin position="1"/>
        <end position="140"/>
    </location>
</feature>
<sequence length="140" mass="15589">MIDYKHFSDEQLPEIAVLLDQNHLEYSDLHNSKVVFEVASVGKCVVGCIGAELYGNDVFLRSFAVHHAHQKQGIGEALLSIFLKKYKTPQTTVHLLTTTAQGYFEKKNFRVANRNTAPAAIRNTAQFAGMCPASSVYMIL</sequence>
<dbReference type="EMBL" id="FOLE01000002">
    <property type="protein sequence ID" value="SFB96584.1"/>
    <property type="molecule type" value="Genomic_DNA"/>
</dbReference>
<dbReference type="InterPro" id="IPR000182">
    <property type="entry name" value="GNAT_dom"/>
</dbReference>
<evidence type="ECO:0000259" key="1">
    <source>
        <dbReference type="PROSITE" id="PS51186"/>
    </source>
</evidence>
<gene>
    <name evidence="2" type="ORF">SAMN05421780_102121</name>
</gene>
<dbReference type="Proteomes" id="UP000199514">
    <property type="component" value="Unassembled WGS sequence"/>
</dbReference>
<dbReference type="InterPro" id="IPR016181">
    <property type="entry name" value="Acyl_CoA_acyltransferase"/>
</dbReference>
<dbReference type="Gene3D" id="3.40.630.30">
    <property type="match status" value="1"/>
</dbReference>
<evidence type="ECO:0000313" key="2">
    <source>
        <dbReference type="EMBL" id="SFB96584.1"/>
    </source>
</evidence>
<organism evidence="2 3">
    <name type="scientific">Flexibacter flexilis DSM 6793</name>
    <dbReference type="NCBI Taxonomy" id="927664"/>
    <lineage>
        <taxon>Bacteria</taxon>
        <taxon>Pseudomonadati</taxon>
        <taxon>Bacteroidota</taxon>
        <taxon>Cytophagia</taxon>
        <taxon>Cytophagales</taxon>
        <taxon>Flexibacteraceae</taxon>
        <taxon>Flexibacter</taxon>
    </lineage>
</organism>
<reference evidence="2 3" key="1">
    <citation type="submission" date="2016-10" db="EMBL/GenBank/DDBJ databases">
        <authorList>
            <person name="de Groot N.N."/>
        </authorList>
    </citation>
    <scope>NUCLEOTIDE SEQUENCE [LARGE SCALE GENOMIC DNA]</scope>
    <source>
        <strain evidence="2 3">DSM 6793</strain>
    </source>
</reference>
<dbReference type="AlphaFoldDB" id="A0A1I1FBB7"/>
<dbReference type="Pfam" id="PF13508">
    <property type="entry name" value="Acetyltransf_7"/>
    <property type="match status" value="1"/>
</dbReference>
<dbReference type="RefSeq" id="WP_091508243.1">
    <property type="nucleotide sequence ID" value="NZ_FOLE01000002.1"/>
</dbReference>
<proteinExistence type="predicted"/>
<dbReference type="CDD" id="cd04301">
    <property type="entry name" value="NAT_SF"/>
    <property type="match status" value="1"/>
</dbReference>
<dbReference type="GO" id="GO:0016747">
    <property type="term" value="F:acyltransferase activity, transferring groups other than amino-acyl groups"/>
    <property type="evidence" value="ECO:0007669"/>
    <property type="project" value="InterPro"/>
</dbReference>
<dbReference type="OrthoDB" id="5197788at2"/>
<keyword evidence="2" id="KW-0808">Transferase</keyword>
<protein>
    <submittedName>
        <fullName evidence="2">Amino-acid N-acetyltransferase</fullName>
    </submittedName>
</protein>
<dbReference type="STRING" id="927664.SAMN05421780_102121"/>